<proteinExistence type="predicted"/>
<dbReference type="Gene3D" id="1.20.1290.10">
    <property type="entry name" value="AhpD-like"/>
    <property type="match status" value="1"/>
</dbReference>
<reference evidence="2 3" key="1">
    <citation type="submission" date="2021-10" db="EMBL/GenBank/DDBJ databases">
        <title>Streptomyces gossypii sp. nov., isolated from soil collected from cotton field.</title>
        <authorList>
            <person name="Ge X."/>
            <person name="Chen X."/>
            <person name="Liu W."/>
        </authorList>
    </citation>
    <scope>NUCLEOTIDE SEQUENCE [LARGE SCALE GENOMIC DNA]</scope>
    <source>
        <strain evidence="2 3">N2-109</strain>
    </source>
</reference>
<dbReference type="PANTHER" id="PTHR34846:SF10">
    <property type="entry name" value="CYTOPLASMIC PROTEIN"/>
    <property type="match status" value="1"/>
</dbReference>
<evidence type="ECO:0000259" key="1">
    <source>
        <dbReference type="Pfam" id="PF02627"/>
    </source>
</evidence>
<evidence type="ECO:0000313" key="3">
    <source>
        <dbReference type="Proteomes" id="UP001156389"/>
    </source>
</evidence>
<sequence>MTTSDGHGPRMNVWKASPALYKGMSAFQSAASEGLDPVVAELVKIRASQINKCAFCLDMHTTAARKAGVTQLRIDLLCAWEEAGSLYTEREQAALALTEAITVLTDGFVPDEVYARAAAQYEEAELAQLIAQIVAINAWNRFAVTTRTTPASLVNGRPE</sequence>
<dbReference type="InterPro" id="IPR029032">
    <property type="entry name" value="AhpD-like"/>
</dbReference>
<dbReference type="SUPFAM" id="SSF69118">
    <property type="entry name" value="AhpD-like"/>
    <property type="match status" value="1"/>
</dbReference>
<comment type="caution">
    <text evidence="2">The sequence shown here is derived from an EMBL/GenBank/DDBJ whole genome shotgun (WGS) entry which is preliminary data.</text>
</comment>
<dbReference type="InterPro" id="IPR003779">
    <property type="entry name" value="CMD-like"/>
</dbReference>
<organism evidence="2 3">
    <name type="scientific">Streptomyces gossypii</name>
    <dbReference type="NCBI Taxonomy" id="2883101"/>
    <lineage>
        <taxon>Bacteria</taxon>
        <taxon>Bacillati</taxon>
        <taxon>Actinomycetota</taxon>
        <taxon>Actinomycetes</taxon>
        <taxon>Kitasatosporales</taxon>
        <taxon>Streptomycetaceae</taxon>
        <taxon>Streptomyces</taxon>
    </lineage>
</organism>
<dbReference type="NCBIfam" id="TIGR00778">
    <property type="entry name" value="ahpD_dom"/>
    <property type="match status" value="1"/>
</dbReference>
<gene>
    <name evidence="2" type="ORF">LHJ74_32215</name>
</gene>
<feature type="domain" description="Carboxymuconolactone decarboxylase-like" evidence="1">
    <location>
        <begin position="18"/>
        <end position="99"/>
    </location>
</feature>
<protein>
    <submittedName>
        <fullName evidence="2">Carboxymuconolactone decarboxylase family protein</fullName>
    </submittedName>
</protein>
<dbReference type="InterPro" id="IPR004675">
    <property type="entry name" value="AhpD_core"/>
</dbReference>
<dbReference type="EMBL" id="JAJAGO010000021">
    <property type="protein sequence ID" value="MCT2594521.1"/>
    <property type="molecule type" value="Genomic_DNA"/>
</dbReference>
<evidence type="ECO:0000313" key="2">
    <source>
        <dbReference type="EMBL" id="MCT2594521.1"/>
    </source>
</evidence>
<name>A0ABT2K3H5_9ACTN</name>
<dbReference type="Pfam" id="PF02627">
    <property type="entry name" value="CMD"/>
    <property type="match status" value="1"/>
</dbReference>
<dbReference type="RefSeq" id="WP_260221856.1">
    <property type="nucleotide sequence ID" value="NZ_JAJAGO010000021.1"/>
</dbReference>
<dbReference type="Proteomes" id="UP001156389">
    <property type="component" value="Unassembled WGS sequence"/>
</dbReference>
<dbReference type="PANTHER" id="PTHR34846">
    <property type="entry name" value="4-CARBOXYMUCONOLACTONE DECARBOXYLASE FAMILY PROTEIN (AFU_ORTHOLOGUE AFUA_6G11590)"/>
    <property type="match status" value="1"/>
</dbReference>
<keyword evidence="3" id="KW-1185">Reference proteome</keyword>
<accession>A0ABT2K3H5</accession>